<gene>
    <name evidence="2" type="ORF">CR513_39243</name>
</gene>
<proteinExistence type="predicted"/>
<accession>A0A371FPH2</accession>
<evidence type="ECO:0000313" key="3">
    <source>
        <dbReference type="Proteomes" id="UP000257109"/>
    </source>
</evidence>
<name>A0A371FPH2_MUCPR</name>
<feature type="non-terminal residue" evidence="2">
    <location>
        <position position="1"/>
    </location>
</feature>
<dbReference type="Proteomes" id="UP000257109">
    <property type="component" value="Unassembled WGS sequence"/>
</dbReference>
<feature type="region of interest" description="Disordered" evidence="1">
    <location>
        <begin position="139"/>
        <end position="162"/>
    </location>
</feature>
<feature type="compositionally biased region" description="Polar residues" evidence="1">
    <location>
        <begin position="151"/>
        <end position="162"/>
    </location>
</feature>
<keyword evidence="3" id="KW-1185">Reference proteome</keyword>
<evidence type="ECO:0000313" key="2">
    <source>
        <dbReference type="EMBL" id="RDX80234.1"/>
    </source>
</evidence>
<comment type="caution">
    <text evidence="2">The sequence shown here is derived from an EMBL/GenBank/DDBJ whole genome shotgun (WGS) entry which is preliminary data.</text>
</comment>
<organism evidence="2 3">
    <name type="scientific">Mucuna pruriens</name>
    <name type="common">Velvet bean</name>
    <name type="synonym">Dolichos pruriens</name>
    <dbReference type="NCBI Taxonomy" id="157652"/>
    <lineage>
        <taxon>Eukaryota</taxon>
        <taxon>Viridiplantae</taxon>
        <taxon>Streptophyta</taxon>
        <taxon>Embryophyta</taxon>
        <taxon>Tracheophyta</taxon>
        <taxon>Spermatophyta</taxon>
        <taxon>Magnoliopsida</taxon>
        <taxon>eudicotyledons</taxon>
        <taxon>Gunneridae</taxon>
        <taxon>Pentapetalae</taxon>
        <taxon>rosids</taxon>
        <taxon>fabids</taxon>
        <taxon>Fabales</taxon>
        <taxon>Fabaceae</taxon>
        <taxon>Papilionoideae</taxon>
        <taxon>50 kb inversion clade</taxon>
        <taxon>NPAAA clade</taxon>
        <taxon>indigoferoid/millettioid clade</taxon>
        <taxon>Phaseoleae</taxon>
        <taxon>Mucuna</taxon>
    </lineage>
</organism>
<dbReference type="AlphaFoldDB" id="A0A371FPH2"/>
<sequence>MATYEDMNLSLLEDEDEEVNLYLIAYTPSIEKENCPKNLNLLEKENGILKKENEKLKEEQTSDLSNFNILELNELQKEVIDLRQSLAKFVNGIENLNKLLKYSRSPHDKFGLGFEKDKEIKEIPNIKCLNHKKFGHRPYYCREHPKRMSKPTRTNQRGSKKI</sequence>
<evidence type="ECO:0000256" key="1">
    <source>
        <dbReference type="SAM" id="MobiDB-lite"/>
    </source>
</evidence>
<dbReference type="EMBL" id="QJKJ01008284">
    <property type="protein sequence ID" value="RDX80234.1"/>
    <property type="molecule type" value="Genomic_DNA"/>
</dbReference>
<reference evidence="2" key="1">
    <citation type="submission" date="2018-05" db="EMBL/GenBank/DDBJ databases">
        <title>Draft genome of Mucuna pruriens seed.</title>
        <authorList>
            <person name="Nnadi N.E."/>
            <person name="Vos R."/>
            <person name="Hasami M.H."/>
            <person name="Devisetty U.K."/>
            <person name="Aguiy J.C."/>
        </authorList>
    </citation>
    <scope>NUCLEOTIDE SEQUENCE [LARGE SCALE GENOMIC DNA]</scope>
    <source>
        <strain evidence="2">JCA_2017</strain>
    </source>
</reference>
<protein>
    <submittedName>
        <fullName evidence="2">Uncharacterized protein</fullName>
    </submittedName>
</protein>